<reference evidence="1 2" key="1">
    <citation type="submission" date="2018-08" db="EMBL/GenBank/DDBJ databases">
        <title>Genomic Encyclopedia of Archaeal and Bacterial Type Strains, Phase II (KMG-II): from individual species to whole genera.</title>
        <authorList>
            <person name="Goeker M."/>
        </authorList>
    </citation>
    <scope>NUCLEOTIDE SEQUENCE [LARGE SCALE GENOMIC DNA]</scope>
    <source>
        <strain evidence="1 2">DSM 100880</strain>
    </source>
</reference>
<comment type="caution">
    <text evidence="1">The sequence shown here is derived from an EMBL/GenBank/DDBJ whole genome shotgun (WGS) entry which is preliminary data.</text>
</comment>
<organism evidence="1 2">
    <name type="scientific">Flavobacterium aquicola</name>
    <dbReference type="NCBI Taxonomy" id="1682742"/>
    <lineage>
        <taxon>Bacteria</taxon>
        <taxon>Pseudomonadati</taxon>
        <taxon>Bacteroidota</taxon>
        <taxon>Flavobacteriia</taxon>
        <taxon>Flavobacteriales</taxon>
        <taxon>Flavobacteriaceae</taxon>
        <taxon>Flavobacterium</taxon>
    </lineage>
</organism>
<name>A0A3E0ED59_9FLAO</name>
<keyword evidence="2" id="KW-1185">Reference proteome</keyword>
<dbReference type="OrthoDB" id="1157021at2"/>
<proteinExistence type="predicted"/>
<dbReference type="Proteomes" id="UP000257136">
    <property type="component" value="Unassembled WGS sequence"/>
</dbReference>
<protein>
    <recommendedName>
        <fullName evidence="3">Carboxypeptidase-like protein</fullName>
    </recommendedName>
</protein>
<dbReference type="EMBL" id="QUNI01000010">
    <property type="protein sequence ID" value="REG96197.1"/>
    <property type="molecule type" value="Genomic_DNA"/>
</dbReference>
<evidence type="ECO:0000313" key="1">
    <source>
        <dbReference type="EMBL" id="REG96197.1"/>
    </source>
</evidence>
<accession>A0A3E0ED59</accession>
<dbReference type="AlphaFoldDB" id="A0A3E0ED59"/>
<dbReference type="RefSeq" id="WP_115814123.1">
    <property type="nucleotide sequence ID" value="NZ_QUNI01000010.1"/>
</dbReference>
<sequence length="280" mass="32558">MQRFLIWFYLSLNSFLYSQEIKITVVDSLNQSPIQEAIALNSEGQFISKSNETGVFLIDANRNNFIYIVANGYEQIQILPTQNTDLICKLIKKPEILHEVIIGNKRKAVKYGNFNLHRSMFTNSQTCNAKFNYLVCATKLIVGNNPHVVSYNFCISSESNNSPFNFQIYNDKHGVPDQVIYSQYIKDYKKGWNRVAISDTNLMLDSGTYYIAMQWLPSEDKSDVWFFEADGKKYYSIGQTLVMNKGDGKQFDSYMYNFNKWEHLYMKGSNYAHYIEAFEN</sequence>
<gene>
    <name evidence="1" type="ORF">C8P67_11016</name>
</gene>
<evidence type="ECO:0008006" key="3">
    <source>
        <dbReference type="Google" id="ProtNLM"/>
    </source>
</evidence>
<evidence type="ECO:0000313" key="2">
    <source>
        <dbReference type="Proteomes" id="UP000257136"/>
    </source>
</evidence>